<proteinExistence type="predicted"/>
<keyword evidence="2" id="KW-0963">Cytoplasm</keyword>
<dbReference type="GO" id="GO:0006729">
    <property type="term" value="P:tetrahydrobiopterin biosynthetic process"/>
    <property type="evidence" value="ECO:0007669"/>
    <property type="project" value="TreeGrafter"/>
</dbReference>
<dbReference type="NCBIfam" id="NF005436">
    <property type="entry name" value="PRK07023.1"/>
    <property type="match status" value="1"/>
</dbReference>
<sequence length="244" mass="25054">MIKAVLTGHSKGLGAGIAEALLTRGAAVMGIARSAAADAKARHGDLLHEVALDLSDLGAAADWLATPELARFLKGAETALLINNSGVVSPIGPAGTQDAMETAHAVSLNVAAPIMLAQAFIAAADGIADRRILHVSSGAARSAIPGWSVYCATKAALDHHARTVAADALPGLRITSLAPGVIDTDMQAQIRSTTEDQFVMRQRFVALKEEGQLASAQACGERLVAYMLGGRFAADPVTTLSEVG</sequence>
<keyword evidence="4" id="KW-0560">Oxidoreductase</keyword>
<dbReference type="InterPro" id="IPR051721">
    <property type="entry name" value="Biopterin_syn/organic_redct"/>
</dbReference>
<dbReference type="Pfam" id="PF00106">
    <property type="entry name" value="adh_short"/>
    <property type="match status" value="1"/>
</dbReference>
<dbReference type="RefSeq" id="WP_269333345.1">
    <property type="nucleotide sequence ID" value="NZ_JAMZFT010000003.1"/>
</dbReference>
<keyword evidence="6" id="KW-1185">Reference proteome</keyword>
<dbReference type="PANTHER" id="PTHR44085:SF2">
    <property type="entry name" value="SEPIAPTERIN REDUCTASE"/>
    <property type="match status" value="1"/>
</dbReference>
<evidence type="ECO:0000256" key="2">
    <source>
        <dbReference type="ARBA" id="ARBA00022490"/>
    </source>
</evidence>
<gene>
    <name evidence="5" type="ORF">NJQ99_13220</name>
</gene>
<dbReference type="InterPro" id="IPR036291">
    <property type="entry name" value="NAD(P)-bd_dom_sf"/>
</dbReference>
<keyword evidence="3" id="KW-0521">NADP</keyword>
<evidence type="ECO:0000256" key="3">
    <source>
        <dbReference type="ARBA" id="ARBA00022857"/>
    </source>
</evidence>
<accession>A0A9J6PF85</accession>
<organism evidence="5 6">
    <name type="scientific">Futiania mangrovi</name>
    <dbReference type="NCBI Taxonomy" id="2959716"/>
    <lineage>
        <taxon>Bacteria</taxon>
        <taxon>Pseudomonadati</taxon>
        <taxon>Pseudomonadota</taxon>
        <taxon>Alphaproteobacteria</taxon>
        <taxon>Futianiales</taxon>
        <taxon>Futianiaceae</taxon>
        <taxon>Futiania</taxon>
    </lineage>
</organism>
<reference evidence="5" key="1">
    <citation type="submission" date="2022-06" db="EMBL/GenBank/DDBJ databases">
        <title>Isolation and Genomics of Futiania mangrovii gen. nov., sp. nov., a Rare and Metabolically-versatile member in the Class Alphaproteobacteria.</title>
        <authorList>
            <person name="Liu L."/>
            <person name="Huang W.-C."/>
            <person name="Pan J."/>
            <person name="Li J."/>
            <person name="Huang Y."/>
            <person name="Du H."/>
            <person name="Liu Y."/>
            <person name="Li M."/>
        </authorList>
    </citation>
    <scope>NUCLEOTIDE SEQUENCE</scope>
    <source>
        <strain evidence="5">FT118</strain>
    </source>
</reference>
<dbReference type="AlphaFoldDB" id="A0A9J6PF85"/>
<evidence type="ECO:0000313" key="5">
    <source>
        <dbReference type="EMBL" id="MCP1337377.1"/>
    </source>
</evidence>
<dbReference type="PANTHER" id="PTHR44085">
    <property type="entry name" value="SEPIAPTERIN REDUCTASE"/>
    <property type="match status" value="1"/>
</dbReference>
<dbReference type="InterPro" id="IPR002347">
    <property type="entry name" value="SDR_fam"/>
</dbReference>
<protein>
    <submittedName>
        <fullName evidence="5">SDR family oxidoreductase</fullName>
    </submittedName>
</protein>
<comment type="subcellular location">
    <subcellularLocation>
        <location evidence="1">Cytoplasm</location>
    </subcellularLocation>
</comment>
<name>A0A9J6PF85_9PROT</name>
<evidence type="ECO:0000313" key="6">
    <source>
        <dbReference type="Proteomes" id="UP001055804"/>
    </source>
</evidence>
<dbReference type="Proteomes" id="UP001055804">
    <property type="component" value="Unassembled WGS sequence"/>
</dbReference>
<dbReference type="PRINTS" id="PR00081">
    <property type="entry name" value="GDHRDH"/>
</dbReference>
<evidence type="ECO:0000256" key="1">
    <source>
        <dbReference type="ARBA" id="ARBA00004496"/>
    </source>
</evidence>
<dbReference type="GO" id="GO:0004757">
    <property type="term" value="F:sepiapterin reductase (NADP+) activity"/>
    <property type="evidence" value="ECO:0007669"/>
    <property type="project" value="TreeGrafter"/>
</dbReference>
<comment type="caution">
    <text evidence="5">The sequence shown here is derived from an EMBL/GenBank/DDBJ whole genome shotgun (WGS) entry which is preliminary data.</text>
</comment>
<evidence type="ECO:0000256" key="4">
    <source>
        <dbReference type="ARBA" id="ARBA00023002"/>
    </source>
</evidence>
<dbReference type="SUPFAM" id="SSF51735">
    <property type="entry name" value="NAD(P)-binding Rossmann-fold domains"/>
    <property type="match status" value="1"/>
</dbReference>
<dbReference type="Gene3D" id="3.40.50.720">
    <property type="entry name" value="NAD(P)-binding Rossmann-like Domain"/>
    <property type="match status" value="1"/>
</dbReference>
<dbReference type="EMBL" id="JAMZFT010000003">
    <property type="protein sequence ID" value="MCP1337377.1"/>
    <property type="molecule type" value="Genomic_DNA"/>
</dbReference>
<dbReference type="GO" id="GO:0005737">
    <property type="term" value="C:cytoplasm"/>
    <property type="evidence" value="ECO:0007669"/>
    <property type="project" value="UniProtKB-SubCell"/>
</dbReference>